<sequence length="39" mass="4136">MIAATVISQQAFSLPDNEISDAKVSIPVAMYMVIACIGH</sequence>
<organism evidence="1 2">
    <name type="scientific">Methylophaga aminisulfidivorans MP</name>
    <dbReference type="NCBI Taxonomy" id="1026882"/>
    <lineage>
        <taxon>Bacteria</taxon>
        <taxon>Pseudomonadati</taxon>
        <taxon>Pseudomonadota</taxon>
        <taxon>Gammaproteobacteria</taxon>
        <taxon>Thiotrichales</taxon>
        <taxon>Piscirickettsiaceae</taxon>
        <taxon>Methylophaga</taxon>
    </lineage>
</organism>
<keyword evidence="2" id="KW-1185">Reference proteome</keyword>
<dbReference type="AlphaFoldDB" id="F5SUG8"/>
<gene>
    <name evidence="1" type="ORF">MAMP_02789</name>
</gene>
<evidence type="ECO:0000313" key="1">
    <source>
        <dbReference type="EMBL" id="EGL55795.1"/>
    </source>
</evidence>
<accession>F5SUG8</accession>
<proteinExistence type="predicted"/>
<comment type="caution">
    <text evidence="1">The sequence shown here is derived from an EMBL/GenBank/DDBJ whole genome shotgun (WGS) entry which is preliminary data.</text>
</comment>
<name>F5SUG8_9GAMM</name>
<dbReference type="Proteomes" id="UP000003544">
    <property type="component" value="Unassembled WGS sequence"/>
</dbReference>
<evidence type="ECO:0000313" key="2">
    <source>
        <dbReference type="Proteomes" id="UP000003544"/>
    </source>
</evidence>
<protein>
    <submittedName>
        <fullName evidence="1">Uncharacterized protein</fullName>
    </submittedName>
</protein>
<dbReference type="EMBL" id="AFIG01000001">
    <property type="protein sequence ID" value="EGL55795.1"/>
    <property type="molecule type" value="Genomic_DNA"/>
</dbReference>
<reference evidence="1 2" key="1">
    <citation type="journal article" date="2011" name="J. Bacteriol.">
        <title>Draft genome sequence of Methylophaga aminisulfidivorans MP T.</title>
        <authorList>
            <person name="Han G.H."/>
            <person name="Kim W."/>
            <person name="Chun J."/>
            <person name="Kim S.W."/>
        </authorList>
    </citation>
    <scope>NUCLEOTIDE SEQUENCE [LARGE SCALE GENOMIC DNA]</scope>
    <source>
        <strain evidence="2">MP(T)</strain>
    </source>
</reference>